<dbReference type="AlphaFoldDB" id="A0A8T5US41"/>
<evidence type="ECO:0000313" key="1">
    <source>
        <dbReference type="EMBL" id="MBZ2166872.1"/>
    </source>
</evidence>
<keyword evidence="2" id="KW-1185">Reference proteome</keyword>
<dbReference type="Gene3D" id="3.30.530.20">
    <property type="match status" value="1"/>
</dbReference>
<dbReference type="InterPro" id="IPR023393">
    <property type="entry name" value="START-like_dom_sf"/>
</dbReference>
<organism evidence="1 2">
    <name type="scientific">Methanobacterium spitsbergense</name>
    <dbReference type="NCBI Taxonomy" id="2874285"/>
    <lineage>
        <taxon>Archaea</taxon>
        <taxon>Methanobacteriati</taxon>
        <taxon>Methanobacteriota</taxon>
        <taxon>Methanomada group</taxon>
        <taxon>Methanobacteria</taxon>
        <taxon>Methanobacteriales</taxon>
        <taxon>Methanobacteriaceae</taxon>
        <taxon>Methanobacterium</taxon>
    </lineage>
</organism>
<dbReference type="EMBL" id="JAIOUQ010000016">
    <property type="protein sequence ID" value="MBZ2166872.1"/>
    <property type="molecule type" value="Genomic_DNA"/>
</dbReference>
<gene>
    <name evidence="1" type="ORF">K8N75_12580</name>
</gene>
<dbReference type="Proteomes" id="UP000825933">
    <property type="component" value="Unassembled WGS sequence"/>
</dbReference>
<evidence type="ECO:0000313" key="2">
    <source>
        <dbReference type="Proteomes" id="UP000825933"/>
    </source>
</evidence>
<dbReference type="RefSeq" id="WP_223792415.1">
    <property type="nucleotide sequence ID" value="NZ_JAIOUQ010000016.1"/>
</dbReference>
<name>A0A8T5US41_9EURY</name>
<protein>
    <recommendedName>
        <fullName evidence="3">Activator of Hsp90 ATPase 1 family protein</fullName>
    </recommendedName>
</protein>
<reference evidence="2" key="1">
    <citation type="journal article" date="2022" name="Microbiol. Resour. Announc.">
        <title>Draft Genome Sequence of a Methanogenic Archaeon from West Spitsbergen Permafrost.</title>
        <authorList>
            <person name="Trubitsyn V."/>
            <person name="Rivkina E."/>
            <person name="Shcherbakova V."/>
        </authorList>
    </citation>
    <scope>NUCLEOTIDE SEQUENCE [LARGE SCALE GENOMIC DNA]</scope>
    <source>
        <strain evidence="2">VT</strain>
    </source>
</reference>
<accession>A0A8T5US41</accession>
<proteinExistence type="predicted"/>
<comment type="caution">
    <text evidence="1">The sequence shown here is derived from an EMBL/GenBank/DDBJ whole genome shotgun (WGS) entry which is preliminary data.</text>
</comment>
<evidence type="ECO:0008006" key="3">
    <source>
        <dbReference type="Google" id="ProtNLM"/>
    </source>
</evidence>
<dbReference type="SUPFAM" id="SSF55961">
    <property type="entry name" value="Bet v1-like"/>
    <property type="match status" value="1"/>
</dbReference>
<sequence length="58" mass="6706">MVTGLKPSKVTFTIKKDQNGTILELEQINVQDEQFEDIDIGWDEYYLGPMKEVLENNS</sequence>